<sequence length="61" mass="7401">MIGQSSQGPNDKSYRFDLGMKSLIPQRKLSLLLVHWTWFEDSLPWIEIKRNPFHRLQHFLY</sequence>
<protein>
    <submittedName>
        <fullName evidence="1">Uncharacterized protein</fullName>
    </submittedName>
</protein>
<proteinExistence type="predicted"/>
<keyword evidence="1" id="KW-0496">Mitochondrion</keyword>
<dbReference type="AlphaFoldDB" id="A0A1Y0B230"/>
<dbReference type="EMBL" id="KY774314">
    <property type="protein sequence ID" value="ART31448.1"/>
    <property type="molecule type" value="Genomic_DNA"/>
</dbReference>
<gene>
    <name evidence="1" type="ORF">AEK19_MT1236</name>
</gene>
<geneLocation type="mitochondrion" evidence="1"/>
<organism evidence="1">
    <name type="scientific">Utricularia reniformis</name>
    <dbReference type="NCBI Taxonomy" id="192314"/>
    <lineage>
        <taxon>Eukaryota</taxon>
        <taxon>Viridiplantae</taxon>
        <taxon>Streptophyta</taxon>
        <taxon>Embryophyta</taxon>
        <taxon>Tracheophyta</taxon>
        <taxon>Spermatophyta</taxon>
        <taxon>Magnoliopsida</taxon>
        <taxon>eudicotyledons</taxon>
        <taxon>Gunneridae</taxon>
        <taxon>Pentapetalae</taxon>
        <taxon>asterids</taxon>
        <taxon>lamiids</taxon>
        <taxon>Lamiales</taxon>
        <taxon>Lentibulariaceae</taxon>
        <taxon>Utricularia</taxon>
    </lineage>
</organism>
<accession>A0A1Y0B230</accession>
<name>A0A1Y0B230_9LAMI</name>
<reference evidence="1" key="1">
    <citation type="submission" date="2017-03" db="EMBL/GenBank/DDBJ databases">
        <title>The mitochondrial genome of the carnivorous plant Utricularia reniformis (Lentibulariaceae): structure, comparative analysis and evolutionary landmarks.</title>
        <authorList>
            <person name="Silva S.R."/>
            <person name="Alvarenga D.O."/>
            <person name="Michael T.P."/>
            <person name="Miranda V.F.O."/>
            <person name="Varani A.M."/>
        </authorList>
    </citation>
    <scope>NUCLEOTIDE SEQUENCE</scope>
</reference>
<evidence type="ECO:0000313" key="1">
    <source>
        <dbReference type="EMBL" id="ART31448.1"/>
    </source>
</evidence>